<dbReference type="VEuPathDB" id="AmoebaDB:DICPUDRAFT_159026"/>
<dbReference type="AlphaFoldDB" id="F1A331"/>
<dbReference type="eggNOG" id="ENOG502RICJ">
    <property type="taxonomic scope" value="Eukaryota"/>
</dbReference>
<proteinExistence type="predicted"/>
<protein>
    <recommendedName>
        <fullName evidence="3">Ankyrin repeat protein</fullName>
    </recommendedName>
</protein>
<dbReference type="OrthoDB" id="23926at2759"/>
<dbReference type="EMBL" id="GL871437">
    <property type="protein sequence ID" value="EGC29404.1"/>
    <property type="molecule type" value="Genomic_DNA"/>
</dbReference>
<dbReference type="RefSeq" id="XP_003294075.1">
    <property type="nucleotide sequence ID" value="XM_003294027.1"/>
</dbReference>
<evidence type="ECO:0000313" key="1">
    <source>
        <dbReference type="EMBL" id="EGC29404.1"/>
    </source>
</evidence>
<dbReference type="Proteomes" id="UP000001064">
    <property type="component" value="Unassembled WGS sequence"/>
</dbReference>
<gene>
    <name evidence="1" type="ORF">DICPUDRAFT_159026</name>
</gene>
<evidence type="ECO:0008006" key="3">
    <source>
        <dbReference type="Google" id="ProtNLM"/>
    </source>
</evidence>
<name>F1A331_DICPU</name>
<dbReference type="GeneID" id="10505387"/>
<accession>F1A331</accession>
<dbReference type="KEGG" id="dpp:DICPUDRAFT_159026"/>
<dbReference type="FunCoup" id="F1A331">
    <property type="interactions" value="3"/>
</dbReference>
<sequence>MYDLYKKVFNNKFLSNIIFQFVQINKKRNSQYKLLEDIDLYYIFSNKKLFQLKYESYKYYRNYVGDREKSDLVFIDILNGKNLRYFFESTFIPLEIFIEIYQNYKELLRNVSKSFEYILDYLVLCKEKSRVEYFINNEDFRFDIECYSDLIELLVILKPSNDIDHYKPLLDFYISNNIPLKTSSNIVIKSVSNTESLKYLLKMQNKFTPSLNFNWVGLKSNALVEKDFTLFQFIDKEFYSEVKNMSKNTSFEIFKYIFDKDDGFKFDDIAFHIAYNGELEYAQFIVEKFKNKDPRVQLSYRSLNWVTEKGYTHIAEYLFKEIGYLGVSRDVINNSIKTGDFKLINLFKNVPSTNNNSGNFSIYETTLNFIKYNNRKDILNILLNDCIYSSYFLGLKDQMMMME</sequence>
<evidence type="ECO:0000313" key="2">
    <source>
        <dbReference type="Proteomes" id="UP000001064"/>
    </source>
</evidence>
<reference evidence="2" key="1">
    <citation type="journal article" date="2011" name="Genome Biol.">
        <title>Comparative genomics of the social amoebae Dictyostelium discoideum and Dictyostelium purpureum.</title>
        <authorList>
            <consortium name="US DOE Joint Genome Institute (JGI-PGF)"/>
            <person name="Sucgang R."/>
            <person name="Kuo A."/>
            <person name="Tian X."/>
            <person name="Salerno W."/>
            <person name="Parikh A."/>
            <person name="Feasley C.L."/>
            <person name="Dalin E."/>
            <person name="Tu H."/>
            <person name="Huang E."/>
            <person name="Barry K."/>
            <person name="Lindquist E."/>
            <person name="Shapiro H."/>
            <person name="Bruce D."/>
            <person name="Schmutz J."/>
            <person name="Salamov A."/>
            <person name="Fey P."/>
            <person name="Gaudet P."/>
            <person name="Anjard C."/>
            <person name="Babu M.M."/>
            <person name="Basu S."/>
            <person name="Bushmanova Y."/>
            <person name="van der Wel H."/>
            <person name="Katoh-Kurasawa M."/>
            <person name="Dinh C."/>
            <person name="Coutinho P.M."/>
            <person name="Saito T."/>
            <person name="Elias M."/>
            <person name="Schaap P."/>
            <person name="Kay R.R."/>
            <person name="Henrissat B."/>
            <person name="Eichinger L."/>
            <person name="Rivero F."/>
            <person name="Putnam N.H."/>
            <person name="West C.M."/>
            <person name="Loomis W.F."/>
            <person name="Chisholm R.L."/>
            <person name="Shaulsky G."/>
            <person name="Strassmann J.E."/>
            <person name="Queller D.C."/>
            <person name="Kuspa A."/>
            <person name="Grigoriev I.V."/>
        </authorList>
    </citation>
    <scope>NUCLEOTIDE SEQUENCE [LARGE SCALE GENOMIC DNA]</scope>
    <source>
        <strain evidence="2">QSDP1</strain>
    </source>
</reference>
<organism evidence="1 2">
    <name type="scientific">Dictyostelium purpureum</name>
    <name type="common">Slime mold</name>
    <dbReference type="NCBI Taxonomy" id="5786"/>
    <lineage>
        <taxon>Eukaryota</taxon>
        <taxon>Amoebozoa</taxon>
        <taxon>Evosea</taxon>
        <taxon>Eumycetozoa</taxon>
        <taxon>Dictyostelia</taxon>
        <taxon>Dictyosteliales</taxon>
        <taxon>Dictyosteliaceae</taxon>
        <taxon>Dictyostelium</taxon>
    </lineage>
</organism>
<keyword evidence="2" id="KW-1185">Reference proteome</keyword>
<dbReference type="InParanoid" id="F1A331"/>